<name>A0A5C6NNX7_9TELE</name>
<keyword evidence="2" id="KW-1003">Cell membrane</keyword>
<dbReference type="GO" id="GO:0032190">
    <property type="term" value="F:acrosin binding"/>
    <property type="evidence" value="ECO:0007669"/>
    <property type="project" value="TreeGrafter"/>
</dbReference>
<dbReference type="InterPro" id="IPR051148">
    <property type="entry name" value="Zona_Pellucida_Domain_gp"/>
</dbReference>
<gene>
    <name evidence="7" type="ORF">D4764_18G0001280</name>
</gene>
<reference evidence="7 8" key="1">
    <citation type="submission" date="2019-04" db="EMBL/GenBank/DDBJ databases">
        <title>Chromosome genome assembly for Takifugu flavidus.</title>
        <authorList>
            <person name="Xiao S."/>
        </authorList>
    </citation>
    <scope>NUCLEOTIDE SEQUENCE [LARGE SCALE GENOMIC DNA]</scope>
    <source>
        <strain evidence="7">HTHZ2018</strain>
        <tissue evidence="7">Muscle</tissue>
    </source>
</reference>
<feature type="signal peptide" evidence="5">
    <location>
        <begin position="1"/>
        <end position="23"/>
    </location>
</feature>
<dbReference type="InterPro" id="IPR042235">
    <property type="entry name" value="ZP-C_dom"/>
</dbReference>
<evidence type="ECO:0000313" key="7">
    <source>
        <dbReference type="EMBL" id="TWW69322.1"/>
    </source>
</evidence>
<keyword evidence="3" id="KW-0472">Membrane</keyword>
<dbReference type="GO" id="GO:0035804">
    <property type="term" value="F:structural constituent of egg coat"/>
    <property type="evidence" value="ECO:0007669"/>
    <property type="project" value="TreeGrafter"/>
</dbReference>
<sequence>MTFKAKRCYLAVFLLYTVAAASCKPSVDPTPPAPQDRERLLPSARGPYRSATRGGRRRIRLDLPPGGRSRGLGDASGDRSGQIRGSAVTSGTMELVSPGPPSDDCVAGKVESVTPGRVYISGQLDFTLPNVGYQADSTFPGQETVRGQRPGLSDIWQKLQPVVDCGDSAMTVTFRRRRASQVLLDLANESSVPLSRPPPRCGYSVQTTWRDLRLMAQYDACHVTRKHGSYELPLLWRETPVKVSCPVSHSQAQSNGPLSVCCFPQGLSVNVQGGAAAELLKVNVRGQWTHLIELVEPCGFTLDGQDGELSIAAPFFTCGITLMNGKHTLSIQLGDKKFLLACPESTPEQPRLPPEVVGSPDLPSEAAEHSSESLKHFVWSPPFYLAPPLYPHPTYHKYSHPDSRDPSTSSPTPAPTFGSQSVPPVGSLSEYQDYFLYPDSLNEHVTHDSGSSAADMVSSGQFSDGHQAPLLSVLEQHRVILAPSVTQTRVGSPSLAPPFHTLNQYQHPNIPLPAPQYAAPAPVVESPLLASGLHHPDAAGQFNMDQFFHGRPAHNTQAHAAAPNALYPAQPHSDHQWYHFPHGGPKLPPFNPELFVNRHASSHQSSGSTLDNNPYWRRYEPLSDKDFESPLLNAGEVSPEQTSFPAGIPSPPFYHPPQHHYQLYYGPELSPSGLTQMSNNPLLRTFRPLSPSPLSEPVHGVQHLPPYHYHQPETSAGDGDVPHEGNINPISDPRLPSDSDHDFTVWLNQLSEAENPSMLQANPSNIYLYDTEAYPDVEAPDELLDNQIEEFYLGQYLAFPVADSMAEPTIPPRSAAFSGMNCALQRLTSDPDTYVDECGLNQDVETLGPLMEYPSHQDFGLDFLNAARLGEEYGSPGEVRLRPARSAETSLATRLRIATDQTFTSFYPEAHLPLSLIQGKPVYVEVSLLDPPEPGLVLLVHSCLAFSHTAYPSWMVIYDGCPSRRAAQLLPSPNSHHIQRIMVSSFLSPFSESPASFDKDFPQEDPEVPSTERYHVQGHEEVVEIGGEGIMSKKAKLSIYRSIYLPTPSSMVMNFGSPPKAQNAIKRVAGHSHSDRVSTSATWEEPGKELLLLHIKRTQLRWLRHLYLDTSLGR</sequence>
<keyword evidence="8" id="KW-1185">Reference proteome</keyword>
<protein>
    <submittedName>
        <fullName evidence="7">Zona pellucida sperm-binding protein 1</fullName>
    </submittedName>
</protein>
<dbReference type="GO" id="GO:0035805">
    <property type="term" value="C:egg coat"/>
    <property type="evidence" value="ECO:0007669"/>
    <property type="project" value="TreeGrafter"/>
</dbReference>
<evidence type="ECO:0000256" key="5">
    <source>
        <dbReference type="SAM" id="SignalP"/>
    </source>
</evidence>
<dbReference type="AlphaFoldDB" id="A0A5C6NNX7"/>
<feature type="chain" id="PRO_5023057255" evidence="5">
    <location>
        <begin position="24"/>
        <end position="1114"/>
    </location>
</feature>
<proteinExistence type="predicted"/>
<dbReference type="Pfam" id="PF00100">
    <property type="entry name" value="Zona_pellucida"/>
    <property type="match status" value="1"/>
</dbReference>
<feature type="region of interest" description="Disordered" evidence="4">
    <location>
        <begin position="396"/>
        <end position="424"/>
    </location>
</feature>
<dbReference type="EMBL" id="RHFK02000010">
    <property type="protein sequence ID" value="TWW69322.1"/>
    <property type="molecule type" value="Genomic_DNA"/>
</dbReference>
<keyword evidence="5" id="KW-0732">Signal</keyword>
<dbReference type="PROSITE" id="PS51257">
    <property type="entry name" value="PROKAR_LIPOPROTEIN"/>
    <property type="match status" value="1"/>
</dbReference>
<evidence type="ECO:0000256" key="1">
    <source>
        <dbReference type="ARBA" id="ARBA00004236"/>
    </source>
</evidence>
<dbReference type="GO" id="GO:0005886">
    <property type="term" value="C:plasma membrane"/>
    <property type="evidence" value="ECO:0007669"/>
    <property type="project" value="UniProtKB-SubCell"/>
</dbReference>
<dbReference type="GO" id="GO:0007339">
    <property type="term" value="P:binding of sperm to zona pellucida"/>
    <property type="evidence" value="ECO:0007669"/>
    <property type="project" value="TreeGrafter"/>
</dbReference>
<dbReference type="Gene3D" id="2.60.40.4100">
    <property type="entry name" value="Zona pellucida, ZP-C domain"/>
    <property type="match status" value="1"/>
</dbReference>
<dbReference type="Proteomes" id="UP000324091">
    <property type="component" value="Chromosome 18"/>
</dbReference>
<evidence type="ECO:0000256" key="4">
    <source>
        <dbReference type="SAM" id="MobiDB-lite"/>
    </source>
</evidence>
<evidence type="ECO:0000313" key="8">
    <source>
        <dbReference type="Proteomes" id="UP000324091"/>
    </source>
</evidence>
<feature type="region of interest" description="Disordered" evidence="4">
    <location>
        <begin position="344"/>
        <end position="367"/>
    </location>
</feature>
<evidence type="ECO:0000259" key="6">
    <source>
        <dbReference type="Pfam" id="PF00100"/>
    </source>
</evidence>
<comment type="caution">
    <text evidence="7">The sequence shown here is derived from an EMBL/GenBank/DDBJ whole genome shotgun (WGS) entry which is preliminary data.</text>
</comment>
<dbReference type="PANTHER" id="PTHR23343:SF117">
    <property type="entry name" value="ZONA PELLUCIDA SPERM-BINDING PROTEIN 4-LIKE ISOFORM X1"/>
    <property type="match status" value="1"/>
</dbReference>
<dbReference type="GO" id="GO:0060468">
    <property type="term" value="P:prevention of polyspermy"/>
    <property type="evidence" value="ECO:0007669"/>
    <property type="project" value="TreeGrafter"/>
</dbReference>
<dbReference type="InterPro" id="IPR055355">
    <property type="entry name" value="ZP-C"/>
</dbReference>
<accession>A0A5C6NNX7</accession>
<feature type="domain" description="ZP-C" evidence="6">
    <location>
        <begin position="889"/>
        <end position="986"/>
    </location>
</feature>
<comment type="subcellular location">
    <subcellularLocation>
        <location evidence="1">Cell membrane</location>
    </subcellularLocation>
</comment>
<feature type="region of interest" description="Disordered" evidence="4">
    <location>
        <begin position="24"/>
        <end position="85"/>
    </location>
</feature>
<dbReference type="PANTHER" id="PTHR23343">
    <property type="entry name" value="ZONA PELLUCIDA SPERM-BINDING PROTEIN"/>
    <property type="match status" value="1"/>
</dbReference>
<evidence type="ECO:0000256" key="3">
    <source>
        <dbReference type="ARBA" id="ARBA00023136"/>
    </source>
</evidence>
<organism evidence="7 8">
    <name type="scientific">Takifugu flavidus</name>
    <name type="common">sansaifugu</name>
    <dbReference type="NCBI Taxonomy" id="433684"/>
    <lineage>
        <taxon>Eukaryota</taxon>
        <taxon>Metazoa</taxon>
        <taxon>Chordata</taxon>
        <taxon>Craniata</taxon>
        <taxon>Vertebrata</taxon>
        <taxon>Euteleostomi</taxon>
        <taxon>Actinopterygii</taxon>
        <taxon>Neopterygii</taxon>
        <taxon>Teleostei</taxon>
        <taxon>Neoteleostei</taxon>
        <taxon>Acanthomorphata</taxon>
        <taxon>Eupercaria</taxon>
        <taxon>Tetraodontiformes</taxon>
        <taxon>Tetradontoidea</taxon>
        <taxon>Tetraodontidae</taxon>
        <taxon>Takifugu</taxon>
    </lineage>
</organism>
<evidence type="ECO:0000256" key="2">
    <source>
        <dbReference type="ARBA" id="ARBA00022475"/>
    </source>
</evidence>